<feature type="domain" description="Tryptophan synthase beta chain-like PALP" evidence="11">
    <location>
        <begin position="129"/>
        <end position="474"/>
    </location>
</feature>
<dbReference type="PANTHER" id="PTHR48077">
    <property type="entry name" value="TRYPTOPHAN SYNTHASE-RELATED"/>
    <property type="match status" value="1"/>
</dbReference>
<sequence length="497" mass="53829">MASSSNLQTLSLNRSNCPSFQSLLAGVNFINWSSCMTKSKASVVCSATTQQDRVSLELTHLETKSNVVALIDQTEKALFSTGKFGKFGGIFVPETLVHSLKMLVDEFHSVLHDPQFQAELGVALRDYVGRETPLYFAQRLTDHYKNCKGEGPQIYLKREDLNHGGAHKINNAIAQAMLADRLGLKTVVAATGAGQHGVATAAACAKLGLACTIIMGDVDIERQAHNVLLMKHLGAKGCQDGGGERRRLHPPQSHIVKSVVGTFKDATSEAIREWVENLNESYYLTGTSVGPHPCPSIVREFQSIIGKETRKQAMEKWGGKPDVLVACVGGGSNALGIFHEFVRDEDVRLIGVEAAGRGIDSGKHSATLAKGDIGVYHGTMSYLLQDDEGQIIAPHSIGVGLEYPGVSPELSFLKDIGRAEFYTVTDEEALNAYALFCRLEGIIPALETAHALAYLGQLCETLPNGTRVVVNCSGRGDKDAETVFKYQQEQMLRRSLG</sequence>
<dbReference type="InterPro" id="IPR006654">
    <property type="entry name" value="Trp_synth_beta"/>
</dbReference>
<evidence type="ECO:0000256" key="2">
    <source>
        <dbReference type="ARBA" id="ARBA00004733"/>
    </source>
</evidence>
<gene>
    <name evidence="12" type="ORF">CASFOL_014153</name>
</gene>
<comment type="caution">
    <text evidence="12">The sequence shown here is derived from an EMBL/GenBank/DDBJ whole genome shotgun (WGS) entry which is preliminary data.</text>
</comment>
<evidence type="ECO:0000313" key="13">
    <source>
        <dbReference type="Proteomes" id="UP001632038"/>
    </source>
</evidence>
<dbReference type="HAMAP" id="MF_00133">
    <property type="entry name" value="Trp_synth_beta"/>
    <property type="match status" value="1"/>
</dbReference>
<reference evidence="13" key="1">
    <citation type="journal article" date="2024" name="IScience">
        <title>Strigolactones Initiate the Formation of Haustorium-like Structures in Castilleja.</title>
        <authorList>
            <person name="Buerger M."/>
            <person name="Peterson D."/>
            <person name="Chory J."/>
        </authorList>
    </citation>
    <scope>NUCLEOTIDE SEQUENCE [LARGE SCALE GENOMIC DNA]</scope>
</reference>
<evidence type="ECO:0000256" key="8">
    <source>
        <dbReference type="ARBA" id="ARBA00023239"/>
    </source>
</evidence>
<evidence type="ECO:0000256" key="1">
    <source>
        <dbReference type="ARBA" id="ARBA00001933"/>
    </source>
</evidence>
<comment type="pathway">
    <text evidence="2 10">Amino-acid biosynthesis; L-tryptophan biosynthesis; L-tryptophan from chorismate: step 5/5.</text>
</comment>
<dbReference type="Proteomes" id="UP001632038">
    <property type="component" value="Unassembled WGS sequence"/>
</dbReference>
<comment type="cofactor">
    <cofactor evidence="1 10">
        <name>pyridoxal 5'-phosphate</name>
        <dbReference type="ChEBI" id="CHEBI:597326"/>
    </cofactor>
</comment>
<proteinExistence type="inferred from homology"/>
<keyword evidence="8 10" id="KW-0456">Lyase</keyword>
<evidence type="ECO:0000256" key="10">
    <source>
        <dbReference type="RuleBase" id="RU003663"/>
    </source>
</evidence>
<evidence type="ECO:0000256" key="6">
    <source>
        <dbReference type="ARBA" id="ARBA00022898"/>
    </source>
</evidence>
<dbReference type="InterPro" id="IPR006653">
    <property type="entry name" value="Trp_synth_b_CS"/>
</dbReference>
<evidence type="ECO:0000256" key="9">
    <source>
        <dbReference type="ARBA" id="ARBA00049047"/>
    </source>
</evidence>
<dbReference type="CDD" id="cd06446">
    <property type="entry name" value="Trp-synth_B"/>
    <property type="match status" value="1"/>
</dbReference>
<comment type="catalytic activity">
    <reaction evidence="9 10">
        <text>(1S,2R)-1-C-(indol-3-yl)glycerol 3-phosphate + L-serine = D-glyceraldehyde 3-phosphate + L-tryptophan + H2O</text>
        <dbReference type="Rhea" id="RHEA:10532"/>
        <dbReference type="ChEBI" id="CHEBI:15377"/>
        <dbReference type="ChEBI" id="CHEBI:33384"/>
        <dbReference type="ChEBI" id="CHEBI:57912"/>
        <dbReference type="ChEBI" id="CHEBI:58866"/>
        <dbReference type="ChEBI" id="CHEBI:59776"/>
        <dbReference type="EC" id="4.2.1.20"/>
    </reaction>
</comment>
<name>A0ABD3DMP0_9LAMI</name>
<keyword evidence="6 10" id="KW-0663">Pyridoxal phosphate</keyword>
<dbReference type="EMBL" id="JAVIJP010000016">
    <property type="protein sequence ID" value="KAL3643338.1"/>
    <property type="molecule type" value="Genomic_DNA"/>
</dbReference>
<evidence type="ECO:0000256" key="7">
    <source>
        <dbReference type="ARBA" id="ARBA00023141"/>
    </source>
</evidence>
<dbReference type="InterPro" id="IPR001926">
    <property type="entry name" value="TrpB-like_PALP"/>
</dbReference>
<protein>
    <recommendedName>
        <fullName evidence="3 10">Tryptophan synthase</fullName>
        <ecNumber evidence="3 10">4.2.1.20</ecNumber>
    </recommendedName>
</protein>
<dbReference type="PROSITE" id="PS00168">
    <property type="entry name" value="TRP_SYNTHASE_BETA"/>
    <property type="match status" value="1"/>
</dbReference>
<keyword evidence="7 10" id="KW-0057">Aromatic amino acid biosynthesis</keyword>
<dbReference type="AlphaFoldDB" id="A0ABD3DMP0"/>
<dbReference type="PANTHER" id="PTHR48077:SF4">
    <property type="entry name" value="TRYPTOPHAN SYNTHASE"/>
    <property type="match status" value="1"/>
</dbReference>
<dbReference type="InterPro" id="IPR023026">
    <property type="entry name" value="Trp_synth_beta/beta-like"/>
</dbReference>
<evidence type="ECO:0000256" key="3">
    <source>
        <dbReference type="ARBA" id="ARBA00012043"/>
    </source>
</evidence>
<evidence type="ECO:0000256" key="4">
    <source>
        <dbReference type="ARBA" id="ARBA00022605"/>
    </source>
</evidence>
<dbReference type="EC" id="4.2.1.20" evidence="3 10"/>
<dbReference type="Pfam" id="PF00291">
    <property type="entry name" value="PALP"/>
    <property type="match status" value="1"/>
</dbReference>
<keyword evidence="5 10" id="KW-0822">Tryptophan biosynthesis</keyword>
<keyword evidence="4 10" id="KW-0028">Amino-acid biosynthesis</keyword>
<dbReference type="NCBIfam" id="TIGR00263">
    <property type="entry name" value="trpB"/>
    <property type="match status" value="1"/>
</dbReference>
<dbReference type="Gene3D" id="3.40.50.1100">
    <property type="match status" value="2"/>
</dbReference>
<dbReference type="InterPro" id="IPR036052">
    <property type="entry name" value="TrpB-like_PALP_sf"/>
</dbReference>
<dbReference type="SUPFAM" id="SSF53686">
    <property type="entry name" value="Tryptophan synthase beta subunit-like PLP-dependent enzymes"/>
    <property type="match status" value="1"/>
</dbReference>
<dbReference type="GO" id="GO:0004834">
    <property type="term" value="F:tryptophan synthase activity"/>
    <property type="evidence" value="ECO:0007669"/>
    <property type="project" value="UniProtKB-EC"/>
</dbReference>
<keyword evidence="13" id="KW-1185">Reference proteome</keyword>
<dbReference type="FunFam" id="3.40.50.1100:FF:000004">
    <property type="entry name" value="Tryptophan synthase beta chain"/>
    <property type="match status" value="1"/>
</dbReference>
<evidence type="ECO:0000256" key="5">
    <source>
        <dbReference type="ARBA" id="ARBA00022822"/>
    </source>
</evidence>
<organism evidence="12 13">
    <name type="scientific">Castilleja foliolosa</name>
    <dbReference type="NCBI Taxonomy" id="1961234"/>
    <lineage>
        <taxon>Eukaryota</taxon>
        <taxon>Viridiplantae</taxon>
        <taxon>Streptophyta</taxon>
        <taxon>Embryophyta</taxon>
        <taxon>Tracheophyta</taxon>
        <taxon>Spermatophyta</taxon>
        <taxon>Magnoliopsida</taxon>
        <taxon>eudicotyledons</taxon>
        <taxon>Gunneridae</taxon>
        <taxon>Pentapetalae</taxon>
        <taxon>asterids</taxon>
        <taxon>lamiids</taxon>
        <taxon>Lamiales</taxon>
        <taxon>Orobanchaceae</taxon>
        <taxon>Pedicularideae</taxon>
        <taxon>Castillejinae</taxon>
        <taxon>Castilleja</taxon>
    </lineage>
</organism>
<accession>A0ABD3DMP0</accession>
<evidence type="ECO:0000259" key="11">
    <source>
        <dbReference type="Pfam" id="PF00291"/>
    </source>
</evidence>
<evidence type="ECO:0000313" key="12">
    <source>
        <dbReference type="EMBL" id="KAL3643338.1"/>
    </source>
</evidence>